<evidence type="ECO:0000313" key="2">
    <source>
        <dbReference type="Proteomes" id="UP000003803"/>
    </source>
</evidence>
<dbReference type="AlphaFoldDB" id="B0P5Q2"/>
<reference evidence="1" key="2">
    <citation type="submission" date="2013-09" db="EMBL/GenBank/DDBJ databases">
        <title>Draft genome sequence of Anaerotruncus colihominis(DSM 17241).</title>
        <authorList>
            <person name="Sudarsanam P."/>
            <person name="Ley R."/>
            <person name="Guruge J."/>
            <person name="Turnbaugh P.J."/>
            <person name="Mahowald M."/>
            <person name="Liep D."/>
            <person name="Gordon J."/>
        </authorList>
    </citation>
    <scope>NUCLEOTIDE SEQUENCE</scope>
    <source>
        <strain evidence="1">DSM 17241</strain>
    </source>
</reference>
<accession>B0P5Q2</accession>
<dbReference type="HOGENOM" id="CLU_2875828_0_0_9"/>
<proteinExistence type="predicted"/>
<gene>
    <name evidence="1" type="ORF">ANACOL_00075</name>
</gene>
<sequence length="63" mass="7533">MLEPERKHLPGRRHARQFEYGASCTFTDFTHSRNFLTKIFLALYFLLDLALMIPQARESYNRI</sequence>
<evidence type="ECO:0000313" key="1">
    <source>
        <dbReference type="EMBL" id="EDS13060.1"/>
    </source>
</evidence>
<reference evidence="1" key="1">
    <citation type="submission" date="2007-11" db="EMBL/GenBank/DDBJ databases">
        <authorList>
            <person name="Fulton L."/>
            <person name="Clifton S."/>
            <person name="Fulton B."/>
            <person name="Xu J."/>
            <person name="Minx P."/>
            <person name="Pepin K.H."/>
            <person name="Johnson M."/>
            <person name="Thiruvilangam P."/>
            <person name="Bhonagiri V."/>
            <person name="Nash W.E."/>
            <person name="Mardis E.R."/>
            <person name="Wilson R.K."/>
        </authorList>
    </citation>
    <scope>NUCLEOTIDE SEQUENCE [LARGE SCALE GENOMIC DNA]</scope>
    <source>
        <strain evidence="1">DSM 17241</strain>
    </source>
</reference>
<protein>
    <submittedName>
        <fullName evidence="1">Uncharacterized protein</fullName>
    </submittedName>
</protein>
<name>B0P5Q2_9FIRM</name>
<dbReference type="EMBL" id="ABGD02000003">
    <property type="protein sequence ID" value="EDS13060.1"/>
    <property type="molecule type" value="Genomic_DNA"/>
</dbReference>
<comment type="caution">
    <text evidence="1">The sequence shown here is derived from an EMBL/GenBank/DDBJ whole genome shotgun (WGS) entry which is preliminary data.</text>
</comment>
<organism evidence="1 2">
    <name type="scientific">Anaerotruncus colihominis DSM 17241</name>
    <dbReference type="NCBI Taxonomy" id="445972"/>
    <lineage>
        <taxon>Bacteria</taxon>
        <taxon>Bacillati</taxon>
        <taxon>Bacillota</taxon>
        <taxon>Clostridia</taxon>
        <taxon>Eubacteriales</taxon>
        <taxon>Oscillospiraceae</taxon>
        <taxon>Anaerotruncus</taxon>
    </lineage>
</organism>
<dbReference type="Proteomes" id="UP000003803">
    <property type="component" value="Unassembled WGS sequence"/>
</dbReference>
<keyword evidence="2" id="KW-1185">Reference proteome</keyword>